<feature type="transmembrane region" description="Helical" evidence="2">
    <location>
        <begin position="68"/>
        <end position="94"/>
    </location>
</feature>
<evidence type="ECO:0000256" key="2">
    <source>
        <dbReference type="SAM" id="Phobius"/>
    </source>
</evidence>
<feature type="compositionally biased region" description="Acidic residues" evidence="1">
    <location>
        <begin position="337"/>
        <end position="353"/>
    </location>
</feature>
<dbReference type="Proteomes" id="UP001201163">
    <property type="component" value="Unassembled WGS sequence"/>
</dbReference>
<reference evidence="3" key="1">
    <citation type="submission" date="2022-01" db="EMBL/GenBank/DDBJ databases">
        <title>Comparative genomics reveals a dynamic genome evolution in the ectomycorrhizal milk-cap (Lactarius) mushrooms.</title>
        <authorList>
            <consortium name="DOE Joint Genome Institute"/>
            <person name="Lebreton A."/>
            <person name="Tang N."/>
            <person name="Kuo A."/>
            <person name="LaButti K."/>
            <person name="Drula E."/>
            <person name="Barry K."/>
            <person name="Clum A."/>
            <person name="Lipzen A."/>
            <person name="Mousain D."/>
            <person name="Ng V."/>
            <person name="Wang R."/>
            <person name="Wang X."/>
            <person name="Dai Y."/>
            <person name="Henrissat B."/>
            <person name="Grigoriev I.V."/>
            <person name="Guerin-Laguette A."/>
            <person name="Yu F."/>
            <person name="Martin F.M."/>
        </authorList>
    </citation>
    <scope>NUCLEOTIDE SEQUENCE</scope>
    <source>
        <strain evidence="3">QP</strain>
    </source>
</reference>
<comment type="caution">
    <text evidence="3">The sequence shown here is derived from an EMBL/GenBank/DDBJ whole genome shotgun (WGS) entry which is preliminary data.</text>
</comment>
<keyword evidence="4" id="KW-1185">Reference proteome</keyword>
<keyword evidence="2" id="KW-1133">Transmembrane helix</keyword>
<dbReference type="EMBL" id="JAKELL010000112">
    <property type="protein sequence ID" value="KAH8981657.1"/>
    <property type="molecule type" value="Genomic_DNA"/>
</dbReference>
<protein>
    <submittedName>
        <fullName evidence="3">Uncharacterized protein</fullName>
    </submittedName>
</protein>
<keyword evidence="2" id="KW-0472">Membrane</keyword>
<evidence type="ECO:0000256" key="1">
    <source>
        <dbReference type="SAM" id="MobiDB-lite"/>
    </source>
</evidence>
<accession>A0AAD4Q692</accession>
<organism evidence="3 4">
    <name type="scientific">Lactarius akahatsu</name>
    <dbReference type="NCBI Taxonomy" id="416441"/>
    <lineage>
        <taxon>Eukaryota</taxon>
        <taxon>Fungi</taxon>
        <taxon>Dikarya</taxon>
        <taxon>Basidiomycota</taxon>
        <taxon>Agaricomycotina</taxon>
        <taxon>Agaricomycetes</taxon>
        <taxon>Russulales</taxon>
        <taxon>Russulaceae</taxon>
        <taxon>Lactarius</taxon>
    </lineage>
</organism>
<evidence type="ECO:0000313" key="3">
    <source>
        <dbReference type="EMBL" id="KAH8981657.1"/>
    </source>
</evidence>
<feature type="region of interest" description="Disordered" evidence="1">
    <location>
        <begin position="304"/>
        <end position="353"/>
    </location>
</feature>
<sequence>MAASVLQYLPRFLPEIKINPLPEQIFLSTIKVLLVPAMNLSPSQWGAVGILILLTNLSPTLRKATVQLYGYFSLIIGVEIAFINSYVLLCSWISPSTTLQPLTVVILNLMNSIIPVFTDSVILLHLVKEKASQSNSRIELIRTMGTPVFLKFARLVSAVLFIRASADFVYASLSTTKYDIAPDFAAVEAARTRGVYMSSGLQLFDNVFSLGVYWTYINKLRELSASTASLSPKSLSDLVWTFGSHYILPIILNGAQLATTSLMPSSNAATLIDSAKVVLNIAGASVAALRKQLPVLAVHAPSEKNEDLSRVATEVPAPPAPPLDVNEVTTPARDPVSEETVDLTDSEASEPKS</sequence>
<proteinExistence type="predicted"/>
<name>A0AAD4Q692_9AGAM</name>
<evidence type="ECO:0000313" key="4">
    <source>
        <dbReference type="Proteomes" id="UP001201163"/>
    </source>
</evidence>
<dbReference type="AlphaFoldDB" id="A0AAD4Q692"/>
<keyword evidence="2" id="KW-0812">Transmembrane</keyword>
<gene>
    <name evidence="3" type="ORF">EDB92DRAFT_175309</name>
</gene>
<feature type="transmembrane region" description="Helical" evidence="2">
    <location>
        <begin position="106"/>
        <end position="127"/>
    </location>
</feature>
<feature type="transmembrane region" description="Helical" evidence="2">
    <location>
        <begin position="43"/>
        <end position="61"/>
    </location>
</feature>